<evidence type="ECO:0000313" key="3">
    <source>
        <dbReference type="Proteomes" id="UP000295215"/>
    </source>
</evidence>
<dbReference type="EMBL" id="SOAG01000001">
    <property type="protein sequence ID" value="TDS66195.1"/>
    <property type="molecule type" value="Genomic_DNA"/>
</dbReference>
<keyword evidence="1" id="KW-0812">Transmembrane</keyword>
<name>A0A4R7FC07_9FLAO</name>
<evidence type="ECO:0000256" key="1">
    <source>
        <dbReference type="SAM" id="Phobius"/>
    </source>
</evidence>
<gene>
    <name evidence="2" type="ORF">C8P70_10191</name>
</gene>
<keyword evidence="3" id="KW-1185">Reference proteome</keyword>
<feature type="transmembrane region" description="Helical" evidence="1">
    <location>
        <begin position="77"/>
        <end position="97"/>
    </location>
</feature>
<evidence type="ECO:0008006" key="4">
    <source>
        <dbReference type="Google" id="ProtNLM"/>
    </source>
</evidence>
<protein>
    <recommendedName>
        <fullName evidence="4">Lipoprotein</fullName>
    </recommendedName>
</protein>
<dbReference type="Proteomes" id="UP000295215">
    <property type="component" value="Unassembled WGS sequence"/>
</dbReference>
<dbReference type="AlphaFoldDB" id="A0A4R7FC07"/>
<proteinExistence type="predicted"/>
<organism evidence="2 3">
    <name type="scientific">Myroides indicus</name>
    <dbReference type="NCBI Taxonomy" id="1323422"/>
    <lineage>
        <taxon>Bacteria</taxon>
        <taxon>Pseudomonadati</taxon>
        <taxon>Bacteroidota</taxon>
        <taxon>Flavobacteriia</taxon>
        <taxon>Flavobacteriales</taxon>
        <taxon>Flavobacteriaceae</taxon>
        <taxon>Myroides</taxon>
    </lineage>
</organism>
<keyword evidence="1" id="KW-0472">Membrane</keyword>
<dbReference type="PROSITE" id="PS51257">
    <property type="entry name" value="PROKAR_LIPOPROTEIN"/>
    <property type="match status" value="1"/>
</dbReference>
<evidence type="ECO:0000313" key="2">
    <source>
        <dbReference type="EMBL" id="TDS66195.1"/>
    </source>
</evidence>
<reference evidence="2 3" key="1">
    <citation type="submission" date="2019-03" db="EMBL/GenBank/DDBJ databases">
        <title>Genomic Encyclopedia of Archaeal and Bacterial Type Strains, Phase II (KMG-II): from individual species to whole genera.</title>
        <authorList>
            <person name="Goeker M."/>
        </authorList>
    </citation>
    <scope>NUCLEOTIDE SEQUENCE [LARGE SCALE GENOMIC DNA]</scope>
    <source>
        <strain evidence="2 3">DSM 28213</strain>
    </source>
</reference>
<accession>A0A4R7FC07</accession>
<comment type="caution">
    <text evidence="2">The sequence shown here is derived from an EMBL/GenBank/DDBJ whole genome shotgun (WGS) entry which is preliminary data.</text>
</comment>
<keyword evidence="1" id="KW-1133">Transmembrane helix</keyword>
<sequence length="131" mass="14641">MNFKRYLFVLAAVLVVLLSSCVVKSSIKTLVGIPTNTAQSFAKGHLDFSVTNSDRCAEIDLADAQIIQKNSFDAQDLLPVAIFTVSFLFLLGGLFPANKENKHPLYSGSRKIRNSIPIFLEYRKLIIYFSH</sequence>